<evidence type="ECO:0000256" key="1">
    <source>
        <dbReference type="ARBA" id="ARBA00022679"/>
    </source>
</evidence>
<proteinExistence type="predicted"/>
<accession>A0A1U7D6Q9</accession>
<keyword evidence="4" id="KW-1185">Reference proteome</keyword>
<organism evidence="3 4">
    <name type="scientific">Salipiger profundus</name>
    <dbReference type="NCBI Taxonomy" id="1229727"/>
    <lineage>
        <taxon>Bacteria</taxon>
        <taxon>Pseudomonadati</taxon>
        <taxon>Pseudomonadota</taxon>
        <taxon>Alphaproteobacteria</taxon>
        <taxon>Rhodobacterales</taxon>
        <taxon>Roseobacteraceae</taxon>
        <taxon>Salipiger</taxon>
    </lineage>
</organism>
<name>A0A1U7D6Q9_9RHOB</name>
<dbReference type="GO" id="GO:0032259">
    <property type="term" value="P:methylation"/>
    <property type="evidence" value="ECO:0007669"/>
    <property type="project" value="UniProtKB-KW"/>
</dbReference>
<sequence>MWEERYDTDDYLFGRAPARFLKTHEACLTPGAKALSVADGEGRNSVFLAQKGLEVTGFDYAPSAVEKARALAAEAGVNVRYEVGDIETWGWPEAAYDLVVGIFIQFAGPDLRPRLFERMKRALKPGGVLLLHGYTPKQLDHGTGGPKVLENLYTPELLQEAFGDMEIRELESYEAELSEGTGHVGRSALIDLVAVKPAP</sequence>
<dbReference type="OrthoDB" id="9786503at2"/>
<evidence type="ECO:0000313" key="3">
    <source>
        <dbReference type="EMBL" id="APX23798.1"/>
    </source>
</evidence>
<dbReference type="PANTHER" id="PTHR43861:SF3">
    <property type="entry name" value="PUTATIVE (AFU_ORTHOLOGUE AFUA_2G14390)-RELATED"/>
    <property type="match status" value="1"/>
</dbReference>
<dbReference type="CDD" id="cd02440">
    <property type="entry name" value="AdoMet_MTases"/>
    <property type="match status" value="1"/>
</dbReference>
<dbReference type="GO" id="GO:0008168">
    <property type="term" value="F:methyltransferase activity"/>
    <property type="evidence" value="ECO:0007669"/>
    <property type="project" value="UniProtKB-KW"/>
</dbReference>
<dbReference type="RefSeq" id="WP_076623731.1">
    <property type="nucleotide sequence ID" value="NZ_BMEW01000007.1"/>
</dbReference>
<dbReference type="EMBL" id="CP014796">
    <property type="protein sequence ID" value="APX23798.1"/>
    <property type="molecule type" value="Genomic_DNA"/>
</dbReference>
<dbReference type="AlphaFoldDB" id="A0A1U7D6Q9"/>
<dbReference type="SUPFAM" id="SSF53335">
    <property type="entry name" value="S-adenosyl-L-methionine-dependent methyltransferases"/>
    <property type="match status" value="1"/>
</dbReference>
<dbReference type="PANTHER" id="PTHR43861">
    <property type="entry name" value="TRANS-ACONITATE 2-METHYLTRANSFERASE-RELATED"/>
    <property type="match status" value="1"/>
</dbReference>
<keyword evidence="1 3" id="KW-0808">Transferase</keyword>
<feature type="domain" description="Methyltransferase" evidence="2">
    <location>
        <begin position="35"/>
        <end position="127"/>
    </location>
</feature>
<dbReference type="KEGG" id="tpro:Ga0080559_TMP3002"/>
<evidence type="ECO:0000313" key="4">
    <source>
        <dbReference type="Proteomes" id="UP000186559"/>
    </source>
</evidence>
<dbReference type="Proteomes" id="UP000186559">
    <property type="component" value="Chromosome"/>
</dbReference>
<dbReference type="STRING" id="1229727.Ga0080559_TMP3002"/>
<dbReference type="InterPro" id="IPR029063">
    <property type="entry name" value="SAM-dependent_MTases_sf"/>
</dbReference>
<dbReference type="Gene3D" id="3.40.50.150">
    <property type="entry name" value="Vaccinia Virus protein VP39"/>
    <property type="match status" value="1"/>
</dbReference>
<dbReference type="Pfam" id="PF13649">
    <property type="entry name" value="Methyltransf_25"/>
    <property type="match status" value="1"/>
</dbReference>
<protein>
    <submittedName>
        <fullName evidence="3">Methyltransferase family protein</fullName>
    </submittedName>
</protein>
<keyword evidence="3" id="KW-0489">Methyltransferase</keyword>
<reference evidence="3 4" key="1">
    <citation type="submission" date="2016-03" db="EMBL/GenBank/DDBJ databases">
        <title>Deep-sea bacteria in the southern Pacific.</title>
        <authorList>
            <person name="Tang K."/>
        </authorList>
    </citation>
    <scope>NUCLEOTIDE SEQUENCE [LARGE SCALE GENOMIC DNA]</scope>
    <source>
        <strain evidence="3 4">JLT2016</strain>
    </source>
</reference>
<gene>
    <name evidence="3" type="ORF">Ga0080559_TMP3002</name>
</gene>
<dbReference type="InterPro" id="IPR041698">
    <property type="entry name" value="Methyltransf_25"/>
</dbReference>
<evidence type="ECO:0000259" key="2">
    <source>
        <dbReference type="Pfam" id="PF13649"/>
    </source>
</evidence>